<protein>
    <submittedName>
        <fullName evidence="2">Uncharacterized protein</fullName>
    </submittedName>
</protein>
<evidence type="ECO:0000256" key="1">
    <source>
        <dbReference type="SAM" id="MobiDB-lite"/>
    </source>
</evidence>
<sequence>MQVESGKSNPLRRAVAEMRLELDSLIGLELGRLLGGSPGRAAPAPAESPPPPPPGRAANSDASTAARSGPSPAMVPVPIPIPGPAPESMPPSIAVASGPEGRAADRDPAPPPSRSLPRDEPARGRPGALDDDGDDDPGRRLDALARRLEGRLRRARDRPGGRPRPEDSGDRPGAADPGRDR</sequence>
<feature type="compositionally biased region" description="Basic and acidic residues" evidence="1">
    <location>
        <begin position="136"/>
        <end position="170"/>
    </location>
</feature>
<gene>
    <name evidence="2" type="ORF">ElP_37230</name>
</gene>
<evidence type="ECO:0000313" key="3">
    <source>
        <dbReference type="Proteomes" id="UP000317835"/>
    </source>
</evidence>
<evidence type="ECO:0000313" key="2">
    <source>
        <dbReference type="EMBL" id="QDV35815.1"/>
    </source>
</evidence>
<feature type="compositionally biased region" description="Pro residues" evidence="1">
    <location>
        <begin position="46"/>
        <end position="55"/>
    </location>
</feature>
<feature type="compositionally biased region" description="Pro residues" evidence="1">
    <location>
        <begin position="73"/>
        <end position="89"/>
    </location>
</feature>
<name>A0A518H4N8_9BACT</name>
<dbReference type="Proteomes" id="UP000317835">
    <property type="component" value="Chromosome"/>
</dbReference>
<dbReference type="KEGG" id="tpla:ElP_37230"/>
<proteinExistence type="predicted"/>
<organism evidence="2 3">
    <name type="scientific">Tautonia plasticadhaerens</name>
    <dbReference type="NCBI Taxonomy" id="2527974"/>
    <lineage>
        <taxon>Bacteria</taxon>
        <taxon>Pseudomonadati</taxon>
        <taxon>Planctomycetota</taxon>
        <taxon>Planctomycetia</taxon>
        <taxon>Isosphaerales</taxon>
        <taxon>Isosphaeraceae</taxon>
        <taxon>Tautonia</taxon>
    </lineage>
</organism>
<reference evidence="2 3" key="1">
    <citation type="submission" date="2019-02" db="EMBL/GenBank/DDBJ databases">
        <title>Deep-cultivation of Planctomycetes and their phenomic and genomic characterization uncovers novel biology.</title>
        <authorList>
            <person name="Wiegand S."/>
            <person name="Jogler M."/>
            <person name="Boedeker C."/>
            <person name="Pinto D."/>
            <person name="Vollmers J."/>
            <person name="Rivas-Marin E."/>
            <person name="Kohn T."/>
            <person name="Peeters S.H."/>
            <person name="Heuer A."/>
            <person name="Rast P."/>
            <person name="Oberbeckmann S."/>
            <person name="Bunk B."/>
            <person name="Jeske O."/>
            <person name="Meyerdierks A."/>
            <person name="Storesund J.E."/>
            <person name="Kallscheuer N."/>
            <person name="Luecker S."/>
            <person name="Lage O.M."/>
            <person name="Pohl T."/>
            <person name="Merkel B.J."/>
            <person name="Hornburger P."/>
            <person name="Mueller R.-W."/>
            <person name="Bruemmer F."/>
            <person name="Labrenz M."/>
            <person name="Spormann A.M."/>
            <person name="Op den Camp H."/>
            <person name="Overmann J."/>
            <person name="Amann R."/>
            <person name="Jetten M.S.M."/>
            <person name="Mascher T."/>
            <person name="Medema M.H."/>
            <person name="Devos D.P."/>
            <person name="Kaster A.-K."/>
            <person name="Ovreas L."/>
            <person name="Rohde M."/>
            <person name="Galperin M.Y."/>
            <person name="Jogler C."/>
        </authorList>
    </citation>
    <scope>NUCLEOTIDE SEQUENCE [LARGE SCALE GENOMIC DNA]</scope>
    <source>
        <strain evidence="2 3">ElP</strain>
    </source>
</reference>
<dbReference type="EMBL" id="CP036426">
    <property type="protein sequence ID" value="QDV35815.1"/>
    <property type="molecule type" value="Genomic_DNA"/>
</dbReference>
<accession>A0A518H4N8</accession>
<keyword evidence="3" id="KW-1185">Reference proteome</keyword>
<dbReference type="AlphaFoldDB" id="A0A518H4N8"/>
<feature type="region of interest" description="Disordered" evidence="1">
    <location>
        <begin position="32"/>
        <end position="181"/>
    </location>
</feature>